<keyword evidence="2 4" id="KW-0238">DNA-binding</keyword>
<evidence type="ECO:0000256" key="5">
    <source>
        <dbReference type="SAM" id="MobiDB-lite"/>
    </source>
</evidence>
<dbReference type="Proteomes" id="UP000314223">
    <property type="component" value="Unassembled WGS sequence"/>
</dbReference>
<feature type="domain" description="Tyr recombinase" evidence="6">
    <location>
        <begin position="169"/>
        <end position="352"/>
    </location>
</feature>
<feature type="domain" description="Core-binding (CB)" evidence="7">
    <location>
        <begin position="56"/>
        <end position="148"/>
    </location>
</feature>
<keyword evidence="3" id="KW-0233">DNA recombination</keyword>
<evidence type="ECO:0000313" key="9">
    <source>
        <dbReference type="Proteomes" id="UP000314223"/>
    </source>
</evidence>
<proteinExistence type="inferred from homology"/>
<dbReference type="GO" id="GO:0015074">
    <property type="term" value="P:DNA integration"/>
    <property type="evidence" value="ECO:0007669"/>
    <property type="project" value="InterPro"/>
</dbReference>
<feature type="region of interest" description="Disordered" evidence="5">
    <location>
        <begin position="31"/>
        <end position="57"/>
    </location>
</feature>
<dbReference type="EMBL" id="VDMQ01000003">
    <property type="protein sequence ID" value="TNM55887.1"/>
    <property type="molecule type" value="Genomic_DNA"/>
</dbReference>
<dbReference type="Gene3D" id="1.10.150.130">
    <property type="match status" value="1"/>
</dbReference>
<name>A0A5C4X2W3_9MICO</name>
<organism evidence="8 9">
    <name type="scientific">Brevibacterium sediminis</name>
    <dbReference type="NCBI Taxonomy" id="1857024"/>
    <lineage>
        <taxon>Bacteria</taxon>
        <taxon>Bacillati</taxon>
        <taxon>Actinomycetota</taxon>
        <taxon>Actinomycetes</taxon>
        <taxon>Micrococcales</taxon>
        <taxon>Brevibacteriaceae</taxon>
        <taxon>Brevibacterium</taxon>
    </lineage>
</organism>
<dbReference type="InterPro" id="IPR002104">
    <property type="entry name" value="Integrase_catalytic"/>
</dbReference>
<comment type="caution">
    <text evidence="8">The sequence shown here is derived from an EMBL/GenBank/DDBJ whole genome shotgun (WGS) entry which is preliminary data.</text>
</comment>
<comment type="similarity">
    <text evidence="1">Belongs to the 'phage' integrase family.</text>
</comment>
<dbReference type="AlphaFoldDB" id="A0A5C4X2W3"/>
<evidence type="ECO:0000256" key="3">
    <source>
        <dbReference type="ARBA" id="ARBA00023172"/>
    </source>
</evidence>
<evidence type="ECO:0000256" key="2">
    <source>
        <dbReference type="ARBA" id="ARBA00023125"/>
    </source>
</evidence>
<protein>
    <submittedName>
        <fullName evidence="8">Site-specific integrase</fullName>
    </submittedName>
</protein>
<dbReference type="Pfam" id="PF00589">
    <property type="entry name" value="Phage_integrase"/>
    <property type="match status" value="1"/>
</dbReference>
<dbReference type="PANTHER" id="PTHR30349:SF64">
    <property type="entry name" value="PROPHAGE INTEGRASE INTD-RELATED"/>
    <property type="match status" value="1"/>
</dbReference>
<dbReference type="Gene3D" id="1.10.443.10">
    <property type="entry name" value="Intergrase catalytic core"/>
    <property type="match status" value="1"/>
</dbReference>
<dbReference type="PROSITE" id="PS51900">
    <property type="entry name" value="CB"/>
    <property type="match status" value="1"/>
</dbReference>
<accession>A0A5C4X2W3</accession>
<gene>
    <name evidence="8" type="ORF">FHQ09_06510</name>
</gene>
<evidence type="ECO:0000256" key="1">
    <source>
        <dbReference type="ARBA" id="ARBA00008857"/>
    </source>
</evidence>
<dbReference type="SUPFAM" id="SSF56349">
    <property type="entry name" value="DNA breaking-rejoining enzymes"/>
    <property type="match status" value="1"/>
</dbReference>
<dbReference type="InterPro" id="IPR044068">
    <property type="entry name" value="CB"/>
</dbReference>
<evidence type="ECO:0000256" key="4">
    <source>
        <dbReference type="PROSITE-ProRule" id="PRU01248"/>
    </source>
</evidence>
<dbReference type="RefSeq" id="WP_139468026.1">
    <property type="nucleotide sequence ID" value="NZ_VDMQ01000003.1"/>
</dbReference>
<evidence type="ECO:0000313" key="8">
    <source>
        <dbReference type="EMBL" id="TNM55887.1"/>
    </source>
</evidence>
<dbReference type="GO" id="GO:0006310">
    <property type="term" value="P:DNA recombination"/>
    <property type="evidence" value="ECO:0007669"/>
    <property type="project" value="UniProtKB-KW"/>
</dbReference>
<dbReference type="InterPro" id="IPR011010">
    <property type="entry name" value="DNA_brk_join_enz"/>
</dbReference>
<dbReference type="InterPro" id="IPR013762">
    <property type="entry name" value="Integrase-like_cat_sf"/>
</dbReference>
<dbReference type="GO" id="GO:0003677">
    <property type="term" value="F:DNA binding"/>
    <property type="evidence" value="ECO:0007669"/>
    <property type="project" value="UniProtKB-UniRule"/>
</dbReference>
<evidence type="ECO:0000259" key="6">
    <source>
        <dbReference type="PROSITE" id="PS51898"/>
    </source>
</evidence>
<dbReference type="InterPro" id="IPR010998">
    <property type="entry name" value="Integrase_recombinase_N"/>
</dbReference>
<evidence type="ECO:0000259" key="7">
    <source>
        <dbReference type="PROSITE" id="PS51900"/>
    </source>
</evidence>
<dbReference type="PANTHER" id="PTHR30349">
    <property type="entry name" value="PHAGE INTEGRASE-RELATED"/>
    <property type="match status" value="1"/>
</dbReference>
<sequence length="352" mass="40311">MAWVRKNKSGWVACYRDRNGVRRTLKGQVFTHKKQAQNAAAEAETKAQRKRTSSSIPWSEWRDTWQEQRTVESSTQTEDEKRIDRYLSPRWADVALCDIEREDLKAWRAELLKPYEVKVKGETATRQRSTATVNRIMSLMSKSLSDAVDSEVLEYNPAKGLTISGGDVEHERYLTKAEVAKVTAELSPRWALLMNFLAYTGLRWGEAKIHSLDGIYQKRIDVKRGVVQVFEVWDDKAGEVKQYPKGKLRRTVPVPKWLMDSLPTTGPRLLSPRGAMPQNNNFRRALNAAADKAGVERFRVHDLRHTYASWLVQAGRPLEQVQYLLGHKSIIMTQRYAHLGELPHDDILSALA</sequence>
<reference evidence="8 9" key="1">
    <citation type="submission" date="2019-06" db="EMBL/GenBank/DDBJ databases">
        <authorList>
            <person name="Mardanova A.M."/>
            <person name="Pudova D.S."/>
            <person name="Shagimardanova E.I."/>
            <person name="Gogoleva N.E."/>
            <person name="Lutfullin M.T."/>
            <person name="Hadieva G.F."/>
            <person name="Sharipova M.R."/>
        </authorList>
    </citation>
    <scope>NUCLEOTIDE SEQUENCE [LARGE SCALE GENOMIC DNA]</scope>
    <source>
        <strain evidence="8 9">MG-1</strain>
    </source>
</reference>
<dbReference type="InterPro" id="IPR050090">
    <property type="entry name" value="Tyrosine_recombinase_XerCD"/>
</dbReference>
<dbReference type="PROSITE" id="PS51898">
    <property type="entry name" value="TYR_RECOMBINASE"/>
    <property type="match status" value="1"/>
</dbReference>
<dbReference type="CDD" id="cd00796">
    <property type="entry name" value="INT_Rci_Hp1_C"/>
    <property type="match status" value="1"/>
</dbReference>